<feature type="region of interest" description="Disordered" evidence="1">
    <location>
        <begin position="91"/>
        <end position="157"/>
    </location>
</feature>
<dbReference type="STRING" id="1484.SA87_06825"/>
<dbReference type="InterPro" id="IPR042274">
    <property type="entry name" value="YycH/YycI_2"/>
</dbReference>
<gene>
    <name evidence="2" type="ORF">SA87_06825</name>
</gene>
<accession>A0A179INA2</accession>
<dbReference type="Gene3D" id="3.30.310.160">
    <property type="entry name" value="YycH protein, domain 2"/>
    <property type="match status" value="1"/>
</dbReference>
<reference evidence="2 3" key="1">
    <citation type="submission" date="2015-09" db="EMBL/GenBank/DDBJ databases">
        <title>Draft genome sequence of Hydrogenibacillus schlegelii DSM 2000.</title>
        <authorList>
            <person name="Hemp J."/>
        </authorList>
    </citation>
    <scope>NUCLEOTIDE SEQUENCE [LARGE SCALE GENOMIC DNA]</scope>
    <source>
        <strain evidence="2 3">MA 48</strain>
    </source>
</reference>
<dbReference type="EMBL" id="JXBB01000023">
    <property type="protein sequence ID" value="OAR04166.1"/>
    <property type="molecule type" value="Genomic_DNA"/>
</dbReference>
<sequence>MARVKNVALALLVAISFWLSVALWLPPAPTASVGEAPYAAPIRFDREAAPDMLLMPTLSGAAGADGPFLLPPEAPAVAAAFDALRRLPAERTAPPEDLPPGRPGGWVPPPAPPAPAAKRPEGGAPGGGAAPDRPPGESAAGEGGKRPEGPGAAGGSRPRPGLYFAWSAGLSPAFFSRLFPDWPPPTLPEVDALWVAFEAAGAVATAIDGASGRAEAWRLQAEEDLVQTALAAGETVPLVPWAPPPAVFMPAIPAAGAELSAAVVRAVGLPPEAAAEALLGDLGALREARERDGTWLLSDGARSLRLDPRQGTLDYFAPAAGRPRPAREAFEAAVAFVNRHAGWGDGDRLLGIGATADGTAFHFGGTAFGFPITGAARAVRDLVVVVDGGEVVRYRRGLFRWLPPDGDGRARLPGVQEILTALEAAGRRPEAVRRSQLVFVGEKTASPDAYRLVPALLLEADGDVLVLPHEAERRPPG</sequence>
<evidence type="ECO:0000256" key="1">
    <source>
        <dbReference type="SAM" id="MobiDB-lite"/>
    </source>
</evidence>
<evidence type="ECO:0000313" key="3">
    <source>
        <dbReference type="Proteomes" id="UP000243024"/>
    </source>
</evidence>
<comment type="caution">
    <text evidence="2">The sequence shown here is derived from an EMBL/GenBank/DDBJ whole genome shotgun (WGS) entry which is preliminary data.</text>
</comment>
<dbReference type="AlphaFoldDB" id="A0A179INA2"/>
<name>A0A179INA2_HYDSH</name>
<dbReference type="Proteomes" id="UP000243024">
    <property type="component" value="Unassembled WGS sequence"/>
</dbReference>
<evidence type="ECO:0000313" key="2">
    <source>
        <dbReference type="EMBL" id="OAR04166.1"/>
    </source>
</evidence>
<dbReference type="RefSeq" id="WP_066201422.1">
    <property type="nucleotide sequence ID" value="NZ_JBDOQL010000146.1"/>
</dbReference>
<keyword evidence="3" id="KW-1185">Reference proteome</keyword>
<protein>
    <submittedName>
        <fullName evidence="2">Uncharacterized protein</fullName>
    </submittedName>
</protein>
<proteinExistence type="predicted"/>
<feature type="compositionally biased region" description="Pro residues" evidence="1">
    <location>
        <begin position="96"/>
        <end position="115"/>
    </location>
</feature>
<organism evidence="2 3">
    <name type="scientific">Hydrogenibacillus schlegelii</name>
    <name type="common">Bacillus schlegelii</name>
    <dbReference type="NCBI Taxonomy" id="1484"/>
    <lineage>
        <taxon>Bacteria</taxon>
        <taxon>Bacillati</taxon>
        <taxon>Bacillota</taxon>
        <taxon>Bacilli</taxon>
        <taxon>Bacillales</taxon>
        <taxon>Bacillales Family X. Incertae Sedis</taxon>
        <taxon>Hydrogenibacillus</taxon>
    </lineage>
</organism>